<evidence type="ECO:0000256" key="1">
    <source>
        <dbReference type="SAM" id="MobiDB-lite"/>
    </source>
</evidence>
<feature type="compositionally biased region" description="Basic and acidic residues" evidence="1">
    <location>
        <begin position="123"/>
        <end position="135"/>
    </location>
</feature>
<organism evidence="2 3">
    <name type="scientific">Kalanchoe fedtschenkoi</name>
    <name type="common">Lavender scallops</name>
    <name type="synonym">South American air plant</name>
    <dbReference type="NCBI Taxonomy" id="63787"/>
    <lineage>
        <taxon>Eukaryota</taxon>
        <taxon>Viridiplantae</taxon>
        <taxon>Streptophyta</taxon>
        <taxon>Embryophyta</taxon>
        <taxon>Tracheophyta</taxon>
        <taxon>Spermatophyta</taxon>
        <taxon>Magnoliopsida</taxon>
        <taxon>eudicotyledons</taxon>
        <taxon>Gunneridae</taxon>
        <taxon>Pentapetalae</taxon>
        <taxon>Saxifragales</taxon>
        <taxon>Crassulaceae</taxon>
        <taxon>Kalanchoe</taxon>
    </lineage>
</organism>
<sequence>MVEASKVRNQAYPITDLSTGAENGDEELACRCERELIWREKIPVNAMMRRHTPYADPRINAYLHTEPKATHRLQYEMGMDNYTGKSDLIRTQDERISHPSNMESHWPMGHDGSQMLNRVSSHPSRDDRGRNERRPYHQSYVPNPNTDFENQADREAVQAEQDMEIGYEETPSPLTFEGLERKFNDEIVSLVKEQNDLEDAEITRHKERLMEINTQYQQQLSSLRTRQGARREEFLQKESEARRYQFQKSGIQEYPNSMSLGDFHQYGRTGSVAASAPLGGGVDQYIPSVASAEATRPYGGSAGQNHFSPHAAGEATRDYRDPVRVQFESYSGERDYRGNVKTEDGAGRIPYPEGRVYNRSSRYH</sequence>
<keyword evidence="3" id="KW-1185">Reference proteome</keyword>
<dbReference type="Proteomes" id="UP000594263">
    <property type="component" value="Unplaced"/>
</dbReference>
<feature type="compositionally biased region" description="Basic and acidic residues" evidence="1">
    <location>
        <begin position="331"/>
        <end position="346"/>
    </location>
</feature>
<reference evidence="2" key="1">
    <citation type="submission" date="2021-01" db="UniProtKB">
        <authorList>
            <consortium name="EnsemblPlants"/>
        </authorList>
    </citation>
    <scope>IDENTIFICATION</scope>
</reference>
<feature type="region of interest" description="Disordered" evidence="1">
    <location>
        <begin position="98"/>
        <end position="148"/>
    </location>
</feature>
<protein>
    <submittedName>
        <fullName evidence="2">Uncharacterized protein</fullName>
    </submittedName>
</protein>
<evidence type="ECO:0000313" key="3">
    <source>
        <dbReference type="Proteomes" id="UP000594263"/>
    </source>
</evidence>
<feature type="region of interest" description="Disordered" evidence="1">
    <location>
        <begin position="296"/>
        <end position="364"/>
    </location>
</feature>
<dbReference type="EnsemblPlants" id="Kaladp0008s0343.1.v1.1">
    <property type="protein sequence ID" value="Kaladp0008s0343.1.v1.1"/>
    <property type="gene ID" value="Kaladp0008s0343.v1.1"/>
</dbReference>
<dbReference type="Gramene" id="Kaladp0008s0343.1.v1.1">
    <property type="protein sequence ID" value="Kaladp0008s0343.1.v1.1"/>
    <property type="gene ID" value="Kaladp0008s0343.v1.1"/>
</dbReference>
<dbReference type="OMA" id="NHYPNTG"/>
<dbReference type="PANTHER" id="PTHR34210:SF4">
    <property type="match status" value="1"/>
</dbReference>
<dbReference type="AlphaFoldDB" id="A0A7N0RDM1"/>
<name>A0A7N0RDM1_KALFE</name>
<dbReference type="PANTHER" id="PTHR34210">
    <property type="entry name" value="OS01G0252900 PROTEIN"/>
    <property type="match status" value="1"/>
</dbReference>
<evidence type="ECO:0000313" key="2">
    <source>
        <dbReference type="EnsemblPlants" id="Kaladp0008s0343.1.v1.1"/>
    </source>
</evidence>
<proteinExistence type="predicted"/>
<accession>A0A7N0RDM1</accession>